<feature type="region of interest" description="Disordered" evidence="2">
    <location>
        <begin position="1"/>
        <end position="43"/>
    </location>
</feature>
<feature type="compositionally biased region" description="Low complexity" evidence="2">
    <location>
        <begin position="854"/>
        <end position="867"/>
    </location>
</feature>
<feature type="compositionally biased region" description="Low complexity" evidence="2">
    <location>
        <begin position="115"/>
        <end position="131"/>
    </location>
</feature>
<evidence type="ECO:0008006" key="5">
    <source>
        <dbReference type="Google" id="ProtNLM"/>
    </source>
</evidence>
<feature type="compositionally biased region" description="Polar residues" evidence="2">
    <location>
        <begin position="956"/>
        <end position="978"/>
    </location>
</feature>
<dbReference type="Pfam" id="PF00400">
    <property type="entry name" value="WD40"/>
    <property type="match status" value="4"/>
</dbReference>
<feature type="region of interest" description="Disordered" evidence="2">
    <location>
        <begin position="806"/>
        <end position="986"/>
    </location>
</feature>
<protein>
    <recommendedName>
        <fullName evidence="5">Mitogen-activated protein kinase binding protein 1</fullName>
    </recommendedName>
</protein>
<dbReference type="Gene3D" id="2.130.10.10">
    <property type="entry name" value="YVTN repeat-like/Quinoprotein amine dehydrogenase"/>
    <property type="match status" value="3"/>
</dbReference>
<dbReference type="AlphaFoldDB" id="A0AAN6ETD2"/>
<name>A0AAN6ETD2_EXODE</name>
<dbReference type="SUPFAM" id="SSF50978">
    <property type="entry name" value="WD40 repeat-like"/>
    <property type="match status" value="2"/>
</dbReference>
<dbReference type="PANTHER" id="PTHR45589">
    <property type="entry name" value="WD REPEAT DOMAIN 62, ISOFORM G"/>
    <property type="match status" value="1"/>
</dbReference>
<dbReference type="InterPro" id="IPR036322">
    <property type="entry name" value="WD40_repeat_dom_sf"/>
</dbReference>
<dbReference type="InterPro" id="IPR052779">
    <property type="entry name" value="WDR62"/>
</dbReference>
<dbReference type="PROSITE" id="PS50082">
    <property type="entry name" value="WD_REPEATS_2"/>
    <property type="match status" value="1"/>
</dbReference>
<dbReference type="InterPro" id="IPR001680">
    <property type="entry name" value="WD40_rpt"/>
</dbReference>
<dbReference type="EMBL" id="JAJGCB010000012">
    <property type="protein sequence ID" value="KAJ8989981.1"/>
    <property type="molecule type" value="Genomic_DNA"/>
</dbReference>
<sequence length="1141" mass="124054">MASHSYSLRSRLNSQTPSLRTTPTGSPVIPKLGVGSPRKPRSSDIALQLQKVIGTTTTSPSGLACCPSTETYAYCAGAVAVLAKVGSDQKLSHRYYKARPTAPSINPPTSHYEGSPAASPSRRRTSFAPSRGSEDYNGGSFGRDWMEESGGQTWTARERIKSTSCVALDSDGRWLAVGESGYNPRVLLYSTAEDASGEIPTSVVTDHTHGVRCIAFSADMRYLATLGNLNDGFLFIWSLNSRTGQLSLHSANKCTTNICDMTWCGDNLITVGTRHVKVWHIKDSAKQPSPRKSKYRPSEIFTSSPGPTPLQGRNCLLGPMVDSTFTCVTPVDENLVVLGTETGHLCLVDISRGTLELQMLKKTQFSITSIAFLAATNQVLMGTSEGLHIEELGGLHKNDDEIPGTHNPLRIPRRSSSIRRSLGVAQQAGKSIMAIGVLRDHIITLDNEGSLQIQRRDANEQDQFQPTFAAHNSILQGVQSLPTMSELGSFFTWSKNGEIKFWDAEGLLLSQRQVDLEESDVHGEGCENELCRIRYWPAEESFLVGDRFGVLKIARSPEFHVVHTLRAHGSEITSIAVADEGSLVATCSRDRMVQLFRLDGTGLELLQTMDDHVGSVNQVLFGQMGQRLLSCSSDRSLIIRERVLREPDDHTAVAFLSTRVLTLKSTPLSMTIAANDTLLVASMDRRITKVDYRTGSMTDACKLGNSESDDSVFLNSIICSSLPDSADVAQQLIIGYCSMDKSIRVYNEKSLTLLGRESGHTEGVSDVALLQESDDGTPGNQLTIVTTGLDGTIMLWKISKATFAAPYPSPDRPQGHSLSSEGTEDLQAKQSPASLPPLRKVLTKVDIAELTRGSSMSPPTPRSVSPVRLKRKTSRLALSTTMEDDEETPSKVAVNPVASQNCASSERRLNAPRSPSPAPRVSSRLKKQSSRTNVLGSVDTIGLSGPREAKEPERSPSPSNFPVSMPTTPKQRQKSNNGKLRRPPSVPADLHLRSQALAPARRQSLSQASTSDFGSLGMATEQACRMLKVYRKKLAQSTRETVDLDLDDLEDEVCGLLKIIQERKNRTRPQPAGKQALSLIENEAGQQVELQKSHRRGKAKAATEGEVDHLAVLLERTDLAGSCSLSGSETPTTISDSRSGH</sequence>
<comment type="caution">
    <text evidence="3">The sequence shown here is derived from an EMBL/GenBank/DDBJ whole genome shotgun (WGS) entry which is preliminary data.</text>
</comment>
<dbReference type="Proteomes" id="UP001161757">
    <property type="component" value="Unassembled WGS sequence"/>
</dbReference>
<feature type="region of interest" description="Disordered" evidence="2">
    <location>
        <begin position="284"/>
        <end position="307"/>
    </location>
</feature>
<evidence type="ECO:0000256" key="1">
    <source>
        <dbReference type="PROSITE-ProRule" id="PRU00221"/>
    </source>
</evidence>
<feature type="compositionally biased region" description="Polar residues" evidence="2">
    <location>
        <begin position="1123"/>
        <end position="1141"/>
    </location>
</feature>
<reference evidence="3" key="1">
    <citation type="submission" date="2023-01" db="EMBL/GenBank/DDBJ databases">
        <title>Exophiala dermititidis isolated from Cystic Fibrosis Patient.</title>
        <authorList>
            <person name="Kurbessoian T."/>
            <person name="Crocker A."/>
            <person name="Murante D."/>
            <person name="Hogan D.A."/>
            <person name="Stajich J.E."/>
        </authorList>
    </citation>
    <scope>NUCLEOTIDE SEQUENCE</scope>
    <source>
        <strain evidence="3">Ex8</strain>
    </source>
</reference>
<feature type="region of interest" description="Disordered" evidence="2">
    <location>
        <begin position="99"/>
        <end position="144"/>
    </location>
</feature>
<keyword evidence="1" id="KW-0853">WD repeat</keyword>
<dbReference type="PANTHER" id="PTHR45589:SF1">
    <property type="entry name" value="WD REPEAT DOMAIN 62, ISOFORM G"/>
    <property type="match status" value="1"/>
</dbReference>
<accession>A0AAN6ETD2</accession>
<feature type="repeat" description="WD" evidence="1">
    <location>
        <begin position="565"/>
        <end position="599"/>
    </location>
</feature>
<feature type="compositionally biased region" description="Polar residues" evidence="2">
    <location>
        <begin position="1"/>
        <end position="25"/>
    </location>
</feature>
<dbReference type="InterPro" id="IPR015943">
    <property type="entry name" value="WD40/YVTN_repeat-like_dom_sf"/>
</dbReference>
<organism evidence="3 4">
    <name type="scientific">Exophiala dermatitidis</name>
    <name type="common">Black yeast-like fungus</name>
    <name type="synonym">Wangiella dermatitidis</name>
    <dbReference type="NCBI Taxonomy" id="5970"/>
    <lineage>
        <taxon>Eukaryota</taxon>
        <taxon>Fungi</taxon>
        <taxon>Dikarya</taxon>
        <taxon>Ascomycota</taxon>
        <taxon>Pezizomycotina</taxon>
        <taxon>Eurotiomycetes</taxon>
        <taxon>Chaetothyriomycetidae</taxon>
        <taxon>Chaetothyriales</taxon>
        <taxon>Herpotrichiellaceae</taxon>
        <taxon>Exophiala</taxon>
    </lineage>
</organism>
<evidence type="ECO:0000313" key="3">
    <source>
        <dbReference type="EMBL" id="KAJ8989981.1"/>
    </source>
</evidence>
<dbReference type="SMART" id="SM00320">
    <property type="entry name" value="WD40"/>
    <property type="match status" value="6"/>
</dbReference>
<evidence type="ECO:0000256" key="2">
    <source>
        <dbReference type="SAM" id="MobiDB-lite"/>
    </source>
</evidence>
<proteinExistence type="predicted"/>
<evidence type="ECO:0000313" key="4">
    <source>
        <dbReference type="Proteomes" id="UP001161757"/>
    </source>
</evidence>
<feature type="region of interest" description="Disordered" evidence="2">
    <location>
        <begin position="1122"/>
        <end position="1141"/>
    </location>
</feature>
<gene>
    <name evidence="3" type="ORF">HRR80_006117</name>
</gene>